<dbReference type="InterPro" id="IPR036388">
    <property type="entry name" value="WH-like_DNA-bd_sf"/>
</dbReference>
<organism evidence="3 4">
    <name type="scientific">Phycicoccus duodecadis</name>
    <dbReference type="NCBI Taxonomy" id="173053"/>
    <lineage>
        <taxon>Bacteria</taxon>
        <taxon>Bacillati</taxon>
        <taxon>Actinomycetota</taxon>
        <taxon>Actinomycetes</taxon>
        <taxon>Micrococcales</taxon>
        <taxon>Intrasporangiaceae</taxon>
        <taxon>Phycicoccus</taxon>
    </lineage>
</organism>
<dbReference type="OrthoDB" id="27092at2"/>
<evidence type="ECO:0000313" key="3">
    <source>
        <dbReference type="EMBL" id="PKW28159.1"/>
    </source>
</evidence>
<keyword evidence="4" id="KW-1185">Reference proteome</keyword>
<dbReference type="AlphaFoldDB" id="A0A2N3YMX6"/>
<dbReference type="EMBL" id="PJNE01000001">
    <property type="protein sequence ID" value="PKW28159.1"/>
    <property type="molecule type" value="Genomic_DNA"/>
</dbReference>
<protein>
    <submittedName>
        <fullName evidence="3">DNA-binding NarL/FixJ family response regulator</fullName>
    </submittedName>
</protein>
<dbReference type="GO" id="GO:0003677">
    <property type="term" value="F:DNA binding"/>
    <property type="evidence" value="ECO:0007669"/>
    <property type="project" value="UniProtKB-KW"/>
</dbReference>
<dbReference type="PANTHER" id="PTHR43214:SF43">
    <property type="entry name" value="TWO-COMPONENT RESPONSE REGULATOR"/>
    <property type="match status" value="1"/>
</dbReference>
<dbReference type="Gene3D" id="1.10.10.10">
    <property type="entry name" value="Winged helix-like DNA-binding domain superfamily/Winged helix DNA-binding domain"/>
    <property type="match status" value="1"/>
</dbReference>
<evidence type="ECO:0000313" key="4">
    <source>
        <dbReference type="Proteomes" id="UP000233781"/>
    </source>
</evidence>
<name>A0A2N3YMX6_9MICO</name>
<keyword evidence="1 3" id="KW-0238">DNA-binding</keyword>
<dbReference type="PANTHER" id="PTHR43214">
    <property type="entry name" value="TWO-COMPONENT RESPONSE REGULATOR"/>
    <property type="match status" value="1"/>
</dbReference>
<dbReference type="PROSITE" id="PS50043">
    <property type="entry name" value="HTH_LUXR_2"/>
    <property type="match status" value="1"/>
</dbReference>
<evidence type="ECO:0000259" key="2">
    <source>
        <dbReference type="PROSITE" id="PS50043"/>
    </source>
</evidence>
<dbReference type="InterPro" id="IPR039420">
    <property type="entry name" value="WalR-like"/>
</dbReference>
<evidence type="ECO:0000256" key="1">
    <source>
        <dbReference type="ARBA" id="ARBA00023125"/>
    </source>
</evidence>
<accession>A0A2N3YMX6</accession>
<dbReference type="SUPFAM" id="SSF46894">
    <property type="entry name" value="C-terminal effector domain of the bipartite response regulators"/>
    <property type="match status" value="1"/>
</dbReference>
<proteinExistence type="predicted"/>
<reference evidence="3 4" key="1">
    <citation type="submission" date="2017-12" db="EMBL/GenBank/DDBJ databases">
        <title>Sequencing the genomes of 1000 Actinobacteria strains.</title>
        <authorList>
            <person name="Klenk H.-P."/>
        </authorList>
    </citation>
    <scope>NUCLEOTIDE SEQUENCE [LARGE SCALE GENOMIC DNA]</scope>
    <source>
        <strain evidence="3 4">DSM 12806</strain>
    </source>
</reference>
<feature type="domain" description="HTH luxR-type" evidence="2">
    <location>
        <begin position="494"/>
        <end position="559"/>
    </location>
</feature>
<dbReference type="InterPro" id="IPR016032">
    <property type="entry name" value="Sig_transdc_resp-reg_C-effctor"/>
</dbReference>
<dbReference type="Proteomes" id="UP000233781">
    <property type="component" value="Unassembled WGS sequence"/>
</dbReference>
<dbReference type="PRINTS" id="PR00038">
    <property type="entry name" value="HTHLUXR"/>
</dbReference>
<dbReference type="RefSeq" id="WP_101396655.1">
    <property type="nucleotide sequence ID" value="NZ_PJNE01000001.1"/>
</dbReference>
<dbReference type="Pfam" id="PF00196">
    <property type="entry name" value="GerE"/>
    <property type="match status" value="1"/>
</dbReference>
<dbReference type="PROSITE" id="PS00622">
    <property type="entry name" value="HTH_LUXR_1"/>
    <property type="match status" value="1"/>
</dbReference>
<dbReference type="SUPFAM" id="SSF48452">
    <property type="entry name" value="TPR-like"/>
    <property type="match status" value="1"/>
</dbReference>
<dbReference type="Gene3D" id="1.25.40.10">
    <property type="entry name" value="Tetratricopeptide repeat domain"/>
    <property type="match status" value="1"/>
</dbReference>
<comment type="caution">
    <text evidence="3">The sequence shown here is derived from an EMBL/GenBank/DDBJ whole genome shotgun (WGS) entry which is preliminary data.</text>
</comment>
<dbReference type="InterPro" id="IPR011990">
    <property type="entry name" value="TPR-like_helical_dom_sf"/>
</dbReference>
<dbReference type="InterPro" id="IPR000792">
    <property type="entry name" value="Tscrpt_reg_LuxR_C"/>
</dbReference>
<dbReference type="GO" id="GO:0006355">
    <property type="term" value="P:regulation of DNA-templated transcription"/>
    <property type="evidence" value="ECO:0007669"/>
    <property type="project" value="InterPro"/>
</dbReference>
<sequence length="561" mass="58845">MRPPPPGPRALAAARRALDDAQWARARDLLREQVEVEGAPAWELLAEAAWWLDDGSACLAARETAYRLHRESGDVRGAAAAATALGYDAALFGQGASVASGWLARARRLLAEVDGPLPEHGWLAVREAELALQVTHRPDTAHEAATEAVAVARSLGRTDIEHVGLGLLGLVEVTRGRVDEGMELLDAAVAGALSGEVGDVMWVGKVCCWLVGACREAQDLARAVEWCERVDALCRERDLAPLFTACRIQYASVRLAGGHWLDAEVELVAALERMRDSRRATRTDAVVQLGHLRRRQGRLPEAEALYVQAGYAPAALVGRALVRLARGETAPAWALVADLLEDVAPTDLMTRAAVLLPVVRCAVAAGRPEEAERGAAELAELSAQLGTEAAHGAAAVARALVAASGGASGPAGADAARSAWRAAARSFHAAALPVEAAEAHLALARLLAADEPGSAADEVRWAVTTLEAVEAPELLAQARGMLGGGGPAVDGSARPTPSPVLTPREVEVLRLVATGASNARIARELVVSEHTVHRHVANILTRLGEPTRGAAALRAVRDGLI</sequence>
<dbReference type="SMART" id="SM00421">
    <property type="entry name" value="HTH_LUXR"/>
    <property type="match status" value="1"/>
</dbReference>
<gene>
    <name evidence="3" type="ORF">ATL31_3015</name>
</gene>
<dbReference type="CDD" id="cd06170">
    <property type="entry name" value="LuxR_C_like"/>
    <property type="match status" value="1"/>
</dbReference>